<protein>
    <recommendedName>
        <fullName evidence="3 12">Beta-glucosidase</fullName>
        <ecNumber evidence="3 12">3.2.1.21</ecNumber>
    </recommendedName>
</protein>
<evidence type="ECO:0000256" key="2">
    <source>
        <dbReference type="ARBA" id="ARBA00010838"/>
    </source>
</evidence>
<dbReference type="Pfam" id="PF00232">
    <property type="entry name" value="Glyco_hydro_1"/>
    <property type="match status" value="1"/>
</dbReference>
<feature type="binding site" evidence="10">
    <location>
        <position position="413"/>
    </location>
    <ligand>
        <name>substrate</name>
    </ligand>
</feature>
<dbReference type="InterPro" id="IPR018120">
    <property type="entry name" value="Glyco_hydro_1_AS"/>
</dbReference>
<gene>
    <name evidence="13" type="ORF">MKO06_15320</name>
</gene>
<dbReference type="GO" id="GO:0005829">
    <property type="term" value="C:cytosol"/>
    <property type="evidence" value="ECO:0007669"/>
    <property type="project" value="TreeGrafter"/>
</dbReference>
<evidence type="ECO:0000256" key="7">
    <source>
        <dbReference type="ARBA" id="ARBA00023295"/>
    </source>
</evidence>
<dbReference type="PANTHER" id="PTHR10353:SF36">
    <property type="entry name" value="LP05116P"/>
    <property type="match status" value="1"/>
</dbReference>
<keyword evidence="6" id="KW-0119">Carbohydrate metabolism</keyword>
<evidence type="ECO:0000256" key="6">
    <source>
        <dbReference type="ARBA" id="ARBA00023277"/>
    </source>
</evidence>
<feature type="binding site" evidence="10">
    <location>
        <position position="33"/>
    </location>
    <ligand>
        <name>substrate</name>
    </ligand>
</feature>
<dbReference type="InterPro" id="IPR017853">
    <property type="entry name" value="GH"/>
</dbReference>
<dbReference type="PROSITE" id="PS00653">
    <property type="entry name" value="GLYCOSYL_HYDROL_F1_2"/>
    <property type="match status" value="1"/>
</dbReference>
<feature type="binding site" evidence="10">
    <location>
        <position position="134"/>
    </location>
    <ligand>
        <name>substrate</name>
    </ligand>
</feature>
<feature type="active site" description="Proton donor" evidence="9">
    <location>
        <position position="179"/>
    </location>
</feature>
<dbReference type="InterPro" id="IPR001360">
    <property type="entry name" value="Glyco_hydro_1"/>
</dbReference>
<feature type="binding site" evidence="10">
    <location>
        <position position="307"/>
    </location>
    <ligand>
        <name>substrate</name>
    </ligand>
</feature>
<dbReference type="PRINTS" id="PR00131">
    <property type="entry name" value="GLHYDRLASE1"/>
</dbReference>
<organism evidence="13 14">
    <name type="scientific">Christiangramia oceanisediminis</name>
    <dbReference type="NCBI Taxonomy" id="2920386"/>
    <lineage>
        <taxon>Bacteria</taxon>
        <taxon>Pseudomonadati</taxon>
        <taxon>Bacteroidota</taxon>
        <taxon>Flavobacteriia</taxon>
        <taxon>Flavobacteriales</taxon>
        <taxon>Flavobacteriaceae</taxon>
        <taxon>Christiangramia</taxon>
    </lineage>
</organism>
<dbReference type="PROSITE" id="PS00572">
    <property type="entry name" value="GLYCOSYL_HYDROL_F1_1"/>
    <property type="match status" value="1"/>
</dbReference>
<dbReference type="RefSeq" id="WP_241552146.1">
    <property type="nucleotide sequence ID" value="NZ_JANCNS010000003.1"/>
</dbReference>
<feature type="binding site" evidence="10">
    <location>
        <position position="178"/>
    </location>
    <ligand>
        <name>substrate</name>
    </ligand>
</feature>
<keyword evidence="14" id="KW-1185">Reference proteome</keyword>
<evidence type="ECO:0000256" key="4">
    <source>
        <dbReference type="ARBA" id="ARBA00022801"/>
    </source>
</evidence>
<dbReference type="EMBL" id="JANCNS010000003">
    <property type="protein sequence ID" value="MCP9201279.1"/>
    <property type="molecule type" value="Genomic_DNA"/>
</dbReference>
<accession>A0A9X2RBV7</accession>
<dbReference type="SUPFAM" id="SSF51445">
    <property type="entry name" value="(Trans)glycosidases"/>
    <property type="match status" value="1"/>
</dbReference>
<comment type="catalytic activity">
    <reaction evidence="1 12">
        <text>Hydrolysis of terminal, non-reducing beta-D-glucosyl residues with release of beta-D-glucose.</text>
        <dbReference type="EC" id="3.2.1.21"/>
    </reaction>
</comment>
<evidence type="ECO:0000256" key="12">
    <source>
        <dbReference type="RuleBase" id="RU361175"/>
    </source>
</evidence>
<evidence type="ECO:0000256" key="8">
    <source>
        <dbReference type="ARBA" id="ARBA00023326"/>
    </source>
</evidence>
<dbReference type="AlphaFoldDB" id="A0A9X2RBV7"/>
<dbReference type="InterPro" id="IPR033132">
    <property type="entry name" value="GH_1_N_CS"/>
</dbReference>
<evidence type="ECO:0000256" key="5">
    <source>
        <dbReference type="ARBA" id="ARBA00023001"/>
    </source>
</evidence>
<name>A0A9X2RBV7_9FLAO</name>
<dbReference type="Gene3D" id="3.20.20.80">
    <property type="entry name" value="Glycosidases"/>
    <property type="match status" value="1"/>
</dbReference>
<keyword evidence="5" id="KW-0136">Cellulose degradation</keyword>
<evidence type="ECO:0000256" key="10">
    <source>
        <dbReference type="PIRSR" id="PIRSR617736-2"/>
    </source>
</evidence>
<dbReference type="FunFam" id="3.20.20.80:FF:000004">
    <property type="entry name" value="Beta-glucosidase 6-phospho-beta-glucosidase"/>
    <property type="match status" value="1"/>
</dbReference>
<dbReference type="Proteomes" id="UP001155280">
    <property type="component" value="Unassembled WGS sequence"/>
</dbReference>
<evidence type="ECO:0000256" key="3">
    <source>
        <dbReference type="ARBA" id="ARBA00012744"/>
    </source>
</evidence>
<comment type="caution">
    <text evidence="13">The sequence shown here is derived from an EMBL/GenBank/DDBJ whole genome shotgun (WGS) entry which is preliminary data.</text>
</comment>
<evidence type="ECO:0000313" key="13">
    <source>
        <dbReference type="EMBL" id="MCP9201279.1"/>
    </source>
</evidence>
<comment type="similarity">
    <text evidence="2 12">Belongs to the glycosyl hydrolase 1 family.</text>
</comment>
<dbReference type="NCBIfam" id="TIGR03356">
    <property type="entry name" value="BGL"/>
    <property type="match status" value="1"/>
</dbReference>
<dbReference type="GO" id="GO:0008422">
    <property type="term" value="F:beta-glucosidase activity"/>
    <property type="evidence" value="ECO:0007669"/>
    <property type="project" value="UniProtKB-EC"/>
</dbReference>
<dbReference type="GO" id="GO:0030245">
    <property type="term" value="P:cellulose catabolic process"/>
    <property type="evidence" value="ECO:0007669"/>
    <property type="project" value="UniProtKB-KW"/>
</dbReference>
<keyword evidence="4 12" id="KW-0378">Hydrolase</keyword>
<evidence type="ECO:0000256" key="1">
    <source>
        <dbReference type="ARBA" id="ARBA00000448"/>
    </source>
</evidence>
<reference evidence="13" key="1">
    <citation type="submission" date="2022-07" db="EMBL/GenBank/DDBJ databases">
        <title>Gramela sediminis sp. nov., isolated from deep-sea sediment of the Indian Ocean.</title>
        <authorList>
            <person name="Shi H."/>
        </authorList>
    </citation>
    <scope>NUCLEOTIDE SEQUENCE</scope>
    <source>
        <strain evidence="13">GC03-9</strain>
    </source>
</reference>
<dbReference type="InterPro" id="IPR017736">
    <property type="entry name" value="Glyco_hydro_1_beta-glucosidase"/>
</dbReference>
<feature type="binding site" evidence="10">
    <location>
        <begin position="420"/>
        <end position="421"/>
    </location>
    <ligand>
        <name>substrate</name>
    </ligand>
</feature>
<dbReference type="PANTHER" id="PTHR10353">
    <property type="entry name" value="GLYCOSYL HYDROLASE"/>
    <property type="match status" value="1"/>
</dbReference>
<sequence length="464" mass="53619">MYLKYSSYKSANSFVKDDFGKDFHWGVSTAAFQTEGSPIADGKGLSIWDVFSTKKGRIYQNQNAEVACDFYHRYEEDIKLMAEMNIPNFRFSVSWSRIIPAGTGTINQAGIDFYNKVIDCCLVNGVEPWITLYHWDLPNILEEKGGWTNRKILEWFSEYVTVCAQKFGDRVKHWMVLNEPLVFTGAGYFLGLHAPGKKGIKNFLPAVHHAALCQSIGGRILKRIIRDSRIGTTFSSTLIEPYRKNKKDENAAIRVDALVNRLFIEPSLGMGYPTMELPFLKKIDKYKHKGDEELLKFDFDFIGIQNYTREIIKKSWFVPFIKATNVKAEKRKVPTTQMGWEVYPPSIYEILRKFGNYDQSKELIVTENGAAFPDHLTDGNVNDTNRKKFIKKHLQEVLRAKKEGVNVRGYFVWSFTDNFEWAEGYKPRFGLVYIDYKTQKRSIKSSGIWYSEFLKNASSLRVLK</sequence>
<evidence type="ECO:0000313" key="14">
    <source>
        <dbReference type="Proteomes" id="UP001155280"/>
    </source>
</evidence>
<evidence type="ECO:0000256" key="9">
    <source>
        <dbReference type="PIRSR" id="PIRSR617736-1"/>
    </source>
</evidence>
<dbReference type="EC" id="3.2.1.21" evidence="3 12"/>
<keyword evidence="7 12" id="KW-0326">Glycosidase</keyword>
<feature type="active site" description="Nucleophile" evidence="9 11">
    <location>
        <position position="367"/>
    </location>
</feature>
<keyword evidence="8" id="KW-0624">Polysaccharide degradation</keyword>
<evidence type="ECO:0000256" key="11">
    <source>
        <dbReference type="PROSITE-ProRule" id="PRU10055"/>
    </source>
</evidence>
<proteinExistence type="inferred from homology"/>